<keyword evidence="2" id="KW-0560">Oxidoreductase</keyword>
<dbReference type="InterPro" id="IPR029032">
    <property type="entry name" value="AhpD-like"/>
</dbReference>
<dbReference type="SUPFAM" id="SSF69118">
    <property type="entry name" value="AhpD-like"/>
    <property type="match status" value="1"/>
</dbReference>
<keyword evidence="2" id="KW-0575">Peroxidase</keyword>
<dbReference type="PANTHER" id="PTHR35446">
    <property type="entry name" value="SI:CH211-175M2.5"/>
    <property type="match status" value="1"/>
</dbReference>
<evidence type="ECO:0000313" key="2">
    <source>
        <dbReference type="EMBL" id="NYI41915.1"/>
    </source>
</evidence>
<dbReference type="Gene3D" id="1.20.1290.10">
    <property type="entry name" value="AhpD-like"/>
    <property type="match status" value="1"/>
</dbReference>
<comment type="caution">
    <text evidence="2">The sequence shown here is derived from an EMBL/GenBank/DDBJ whole genome shotgun (WGS) entry which is preliminary data.</text>
</comment>
<accession>A0A7Y9ZBR0</accession>
<evidence type="ECO:0000259" key="1">
    <source>
        <dbReference type="Pfam" id="PF02627"/>
    </source>
</evidence>
<dbReference type="EMBL" id="JACBZO010000001">
    <property type="protein sequence ID" value="NYI41915.1"/>
    <property type="molecule type" value="Genomic_DNA"/>
</dbReference>
<keyword evidence="3" id="KW-1185">Reference proteome</keyword>
<dbReference type="GO" id="GO:0051920">
    <property type="term" value="F:peroxiredoxin activity"/>
    <property type="evidence" value="ECO:0007669"/>
    <property type="project" value="InterPro"/>
</dbReference>
<dbReference type="Proteomes" id="UP000547973">
    <property type="component" value="Unassembled WGS sequence"/>
</dbReference>
<feature type="domain" description="Carboxymuconolactone decarboxylase-like" evidence="1">
    <location>
        <begin position="9"/>
        <end position="90"/>
    </location>
</feature>
<dbReference type="AlphaFoldDB" id="A0A7Y9ZBR0"/>
<sequence>MSQARITADFLRSLEELDASAGAGLPADVREMVRLRCSYINGCSFSVRLHSDALAALGARVDLVSALARPVKLMRDDLVTPAQAAALRFAEILTDYPRGLEIEARDEAGKFFTAKQLGALVEVVAVINAWNRITRGSE</sequence>
<protein>
    <submittedName>
        <fullName evidence="2">AhpD family alkylhydroperoxidase</fullName>
    </submittedName>
</protein>
<organism evidence="2 3">
    <name type="scientific">Demequina lutea</name>
    <dbReference type="NCBI Taxonomy" id="431489"/>
    <lineage>
        <taxon>Bacteria</taxon>
        <taxon>Bacillati</taxon>
        <taxon>Actinomycetota</taxon>
        <taxon>Actinomycetes</taxon>
        <taxon>Micrococcales</taxon>
        <taxon>Demequinaceae</taxon>
        <taxon>Demequina</taxon>
    </lineage>
</organism>
<proteinExistence type="predicted"/>
<dbReference type="Pfam" id="PF02627">
    <property type="entry name" value="CMD"/>
    <property type="match status" value="1"/>
</dbReference>
<gene>
    <name evidence="2" type="ORF">BKA03_002034</name>
</gene>
<dbReference type="OrthoDB" id="9801997at2"/>
<dbReference type="InterPro" id="IPR003779">
    <property type="entry name" value="CMD-like"/>
</dbReference>
<dbReference type="PANTHER" id="PTHR35446:SF2">
    <property type="entry name" value="CARBOXYMUCONOLACTONE DECARBOXYLASE-LIKE DOMAIN-CONTAINING PROTEIN"/>
    <property type="match status" value="1"/>
</dbReference>
<name>A0A7Y9ZBR0_9MICO</name>
<dbReference type="RefSeq" id="WP_062075711.1">
    <property type="nucleotide sequence ID" value="NZ_BBRC01000013.1"/>
</dbReference>
<evidence type="ECO:0000313" key="3">
    <source>
        <dbReference type="Proteomes" id="UP000547973"/>
    </source>
</evidence>
<reference evidence="2 3" key="1">
    <citation type="submission" date="2020-07" db="EMBL/GenBank/DDBJ databases">
        <title>Sequencing the genomes of 1000 actinobacteria strains.</title>
        <authorList>
            <person name="Klenk H.-P."/>
        </authorList>
    </citation>
    <scope>NUCLEOTIDE SEQUENCE [LARGE SCALE GENOMIC DNA]</scope>
    <source>
        <strain evidence="2 3">DSM 19970</strain>
    </source>
</reference>